<evidence type="ECO:0000313" key="7">
    <source>
        <dbReference type="EMBL" id="CAD7078427.1"/>
    </source>
</evidence>
<dbReference type="Pfam" id="PF23632">
    <property type="entry name" value="SAP_RNF34_RFFL"/>
    <property type="match status" value="1"/>
</dbReference>
<dbReference type="GO" id="GO:0043161">
    <property type="term" value="P:proteasome-mediated ubiquitin-dependent protein catabolic process"/>
    <property type="evidence" value="ECO:0007669"/>
    <property type="project" value="TreeGrafter"/>
</dbReference>
<proteinExistence type="predicted"/>
<dbReference type="Pfam" id="PF22968">
    <property type="entry name" value="RNF34L-like_3rd"/>
    <property type="match status" value="1"/>
</dbReference>
<gene>
    <name evidence="7" type="ORF">HERILL_LOCUS1695</name>
</gene>
<dbReference type="GO" id="GO:0061630">
    <property type="term" value="F:ubiquitin protein ligase activity"/>
    <property type="evidence" value="ECO:0007669"/>
    <property type="project" value="TreeGrafter"/>
</dbReference>
<dbReference type="SUPFAM" id="SSF57903">
    <property type="entry name" value="FYVE/PHD zinc finger"/>
    <property type="match status" value="1"/>
</dbReference>
<dbReference type="Gene3D" id="1.10.720.30">
    <property type="entry name" value="SAP domain"/>
    <property type="match status" value="1"/>
</dbReference>
<feature type="compositionally biased region" description="Polar residues" evidence="5">
    <location>
        <begin position="204"/>
        <end position="225"/>
    </location>
</feature>
<dbReference type="OrthoDB" id="3045089at2759"/>
<keyword evidence="2 4" id="KW-0479">Metal-binding</keyword>
<dbReference type="InterPro" id="IPR001841">
    <property type="entry name" value="Znf_RING"/>
</dbReference>
<evidence type="ECO:0000256" key="5">
    <source>
        <dbReference type="SAM" id="MobiDB-lite"/>
    </source>
</evidence>
<dbReference type="PANTHER" id="PTHR14879:SF15">
    <property type="entry name" value="E3 UBIQUITIN-PROTEIN LIGASE RIFIFYLIN-LIKE PROTEIN"/>
    <property type="match status" value="1"/>
</dbReference>
<dbReference type="GO" id="GO:1902042">
    <property type="term" value="P:negative regulation of extrinsic apoptotic signaling pathway via death domain receptors"/>
    <property type="evidence" value="ECO:0007669"/>
    <property type="project" value="TreeGrafter"/>
</dbReference>
<evidence type="ECO:0000256" key="1">
    <source>
        <dbReference type="ARBA" id="ARBA00004202"/>
    </source>
</evidence>
<feature type="compositionally biased region" description="Basic residues" evidence="5">
    <location>
        <begin position="434"/>
        <end position="443"/>
    </location>
</feature>
<dbReference type="InterPro" id="IPR013083">
    <property type="entry name" value="Znf_RING/FYVE/PHD"/>
</dbReference>
<keyword evidence="8" id="KW-1185">Reference proteome</keyword>
<dbReference type="OMA" id="RCAIFAQ"/>
<evidence type="ECO:0000256" key="4">
    <source>
        <dbReference type="PROSITE-ProRule" id="PRU00175"/>
    </source>
</evidence>
<evidence type="ECO:0000256" key="3">
    <source>
        <dbReference type="ARBA" id="ARBA00022833"/>
    </source>
</evidence>
<dbReference type="SUPFAM" id="SSF57850">
    <property type="entry name" value="RING/U-box"/>
    <property type="match status" value="1"/>
</dbReference>
<evidence type="ECO:0000313" key="8">
    <source>
        <dbReference type="Proteomes" id="UP000594454"/>
    </source>
</evidence>
<dbReference type="FunFam" id="3.30.40.10:FF:000110">
    <property type="entry name" value="E3 ubiquitin-protein ligase RNF34 isoform X1"/>
    <property type="match status" value="1"/>
</dbReference>
<dbReference type="EMBL" id="LR899009">
    <property type="protein sequence ID" value="CAD7078427.1"/>
    <property type="molecule type" value="Genomic_DNA"/>
</dbReference>
<dbReference type="InterPro" id="IPR057299">
    <property type="entry name" value="RNF34_RFFL_SAP"/>
</dbReference>
<organism evidence="7 8">
    <name type="scientific">Hermetia illucens</name>
    <name type="common">Black soldier fly</name>
    <dbReference type="NCBI Taxonomy" id="343691"/>
    <lineage>
        <taxon>Eukaryota</taxon>
        <taxon>Metazoa</taxon>
        <taxon>Ecdysozoa</taxon>
        <taxon>Arthropoda</taxon>
        <taxon>Hexapoda</taxon>
        <taxon>Insecta</taxon>
        <taxon>Pterygota</taxon>
        <taxon>Neoptera</taxon>
        <taxon>Endopterygota</taxon>
        <taxon>Diptera</taxon>
        <taxon>Brachycera</taxon>
        <taxon>Stratiomyomorpha</taxon>
        <taxon>Stratiomyidae</taxon>
        <taxon>Hermetiinae</taxon>
        <taxon>Hermetia</taxon>
    </lineage>
</organism>
<feature type="compositionally biased region" description="Low complexity" evidence="5">
    <location>
        <begin position="226"/>
        <end position="249"/>
    </location>
</feature>
<feature type="domain" description="RING-type" evidence="6">
    <location>
        <begin position="669"/>
        <end position="704"/>
    </location>
</feature>
<dbReference type="GO" id="GO:0005886">
    <property type="term" value="C:plasma membrane"/>
    <property type="evidence" value="ECO:0007669"/>
    <property type="project" value="UniProtKB-SubCell"/>
</dbReference>
<name>A0A7R8UED4_HERIL</name>
<keyword evidence="3" id="KW-0862">Zinc</keyword>
<dbReference type="PANTHER" id="PTHR14879">
    <property type="entry name" value="CASPASE REGULATOR, RING FINGER DOMAIN-CONTAINING"/>
    <property type="match status" value="1"/>
</dbReference>
<dbReference type="CDD" id="cd15750">
    <property type="entry name" value="FYVE_CARP"/>
    <property type="match status" value="1"/>
</dbReference>
<dbReference type="AlphaFoldDB" id="A0A7R8UED4"/>
<accession>A0A7R8UED4</accession>
<sequence length="716" mass="79471">MPCESCNVQFTVFKRKRLCTECRRFYCNHCLVKRSEKILCERCIVLTARPLSKIDLLKLKPKDLIFYLQSKHISTTGCVEKEELVNLVMTHVNATRTTPSTPSSNTSSPQRAAAPEDPPSASDFENCSNPFDQIKQTCQSLFNSFAEKIVDLNFENKPPNNTSTNQQTNIFNQPRFQTREMPTYASSTQSQNVQSQNLNIQNPMPRSSSSTSELNNVTTTAVQMQSASSSNPSSPIVSIGSVSSHGSSSQQRNAPGSARTITQGHSATSIPSIHRSAVKKLIDNLQDVNTSGCECSDDEVLAEFTQRHKPRTDINTSNVYVEKLSPPSQSDSAFEDQIPGPSGSGAQSASPSKLSSGDNQRSSEESSGSSFEELGAVGGSNDWQIVDKADVIQPPTNGPDSNLQQSNTPSTSSATSTFQQHSSNFASGIENKKNNHKPRRLNRRRSDSCVVHTTSNRSQPETPIDAPMEDDESDDASHENPSCKRSRKCCHKCGKTKNSLKSKLLKFHRQLETQQMSEVEMKRAIEEFLNFLENKSKESLEGSDSEANATQMNFESRQASTVANVNSITVEDFSFGRDDDGIHVYGSREEESYGGPWRHDSRFLNLGDFKSSSEFDDLSVKQLKEILMLNRVDFKGCCEKQELLDRVNRLWNDLQTSPAVDKLPTDDLCKICMDAPIECVILECGHMATCTNCGKVLSECPICRQYIVRVVRFFRA</sequence>
<dbReference type="InterPro" id="IPR036361">
    <property type="entry name" value="SAP_dom_sf"/>
</dbReference>
<reference evidence="7 8" key="1">
    <citation type="submission" date="2020-11" db="EMBL/GenBank/DDBJ databases">
        <authorList>
            <person name="Wallbank WR R."/>
            <person name="Pardo Diaz C."/>
            <person name="Kozak K."/>
            <person name="Martin S."/>
            <person name="Jiggins C."/>
            <person name="Moest M."/>
            <person name="Warren A I."/>
            <person name="Generalovic N T."/>
            <person name="Byers J.R.P. K."/>
            <person name="Montejo-Kovacevich G."/>
            <person name="Yen C E."/>
        </authorList>
    </citation>
    <scope>NUCLEOTIDE SEQUENCE [LARGE SCALE GENOMIC DNA]</scope>
</reference>
<dbReference type="PROSITE" id="PS50089">
    <property type="entry name" value="ZF_RING_2"/>
    <property type="match status" value="1"/>
</dbReference>
<dbReference type="SUPFAM" id="SSF68906">
    <property type="entry name" value="SAP domain"/>
    <property type="match status" value="2"/>
</dbReference>
<dbReference type="Gene3D" id="3.30.40.10">
    <property type="entry name" value="Zinc/RING finger domain, C3HC4 (zinc finger)"/>
    <property type="match status" value="1"/>
</dbReference>
<evidence type="ECO:0000259" key="6">
    <source>
        <dbReference type="PROSITE" id="PS50089"/>
    </source>
</evidence>
<dbReference type="FunCoup" id="A0A7R8UED4">
    <property type="interactions" value="1641"/>
</dbReference>
<dbReference type="CDD" id="cd16500">
    <property type="entry name" value="RING-HC_CARP"/>
    <property type="match status" value="1"/>
</dbReference>
<dbReference type="InterPro" id="IPR055111">
    <property type="entry name" value="RNF34_RFFL_HeH"/>
</dbReference>
<comment type="subcellular location">
    <subcellularLocation>
        <location evidence="1">Cell membrane</location>
        <topology evidence="1">Peripheral membrane protein</topology>
    </subcellularLocation>
</comment>
<dbReference type="InParanoid" id="A0A7R8UED4"/>
<protein>
    <recommendedName>
        <fullName evidence="6">RING-type domain-containing protein</fullName>
    </recommendedName>
</protein>
<feature type="region of interest" description="Disordered" evidence="5">
    <location>
        <begin position="199"/>
        <end position="271"/>
    </location>
</feature>
<feature type="compositionally biased region" description="Low complexity" evidence="5">
    <location>
        <begin position="95"/>
        <end position="123"/>
    </location>
</feature>
<keyword evidence="2 4" id="KW-0863">Zinc-finger</keyword>
<dbReference type="InterPro" id="IPR051728">
    <property type="entry name" value="RING-FYVE_E3_ubiquitin-ligase"/>
</dbReference>
<dbReference type="GO" id="GO:0070936">
    <property type="term" value="P:protein K48-linked ubiquitination"/>
    <property type="evidence" value="ECO:0007669"/>
    <property type="project" value="TreeGrafter"/>
</dbReference>
<dbReference type="Proteomes" id="UP000594454">
    <property type="component" value="Chromosome 1"/>
</dbReference>
<feature type="compositionally biased region" description="Polar residues" evidence="5">
    <location>
        <begin position="451"/>
        <end position="461"/>
    </location>
</feature>
<dbReference type="GO" id="GO:0008270">
    <property type="term" value="F:zinc ion binding"/>
    <property type="evidence" value="ECO:0007669"/>
    <property type="project" value="UniProtKB-KW"/>
</dbReference>
<feature type="compositionally biased region" description="Low complexity" evidence="5">
    <location>
        <begin position="404"/>
        <end position="423"/>
    </location>
</feature>
<feature type="region of interest" description="Disordered" evidence="5">
    <location>
        <begin position="316"/>
        <end position="484"/>
    </location>
</feature>
<dbReference type="GO" id="GO:0005737">
    <property type="term" value="C:cytoplasm"/>
    <property type="evidence" value="ECO:0007669"/>
    <property type="project" value="TreeGrafter"/>
</dbReference>
<dbReference type="Gene3D" id="1.10.720.140">
    <property type="match status" value="1"/>
</dbReference>
<feature type="region of interest" description="Disordered" evidence="5">
    <location>
        <begin position="95"/>
        <end position="126"/>
    </location>
</feature>
<dbReference type="InterPro" id="IPR011011">
    <property type="entry name" value="Znf_FYVE_PHD"/>
</dbReference>
<feature type="compositionally biased region" description="Low complexity" evidence="5">
    <location>
        <begin position="339"/>
        <end position="352"/>
    </location>
</feature>
<dbReference type="SMART" id="SM00184">
    <property type="entry name" value="RING"/>
    <property type="match status" value="2"/>
</dbReference>
<feature type="compositionally biased region" description="Polar residues" evidence="5">
    <location>
        <begin position="250"/>
        <end position="271"/>
    </location>
</feature>
<feature type="compositionally biased region" description="Polar residues" evidence="5">
    <location>
        <begin position="394"/>
        <end position="403"/>
    </location>
</feature>
<evidence type="ECO:0000256" key="2">
    <source>
        <dbReference type="ARBA" id="ARBA00022771"/>
    </source>
</evidence>
<dbReference type="Pfam" id="PF13920">
    <property type="entry name" value="zf-C3HC4_3"/>
    <property type="match status" value="1"/>
</dbReference>